<dbReference type="EC" id="2.8.1.7" evidence="7"/>
<evidence type="ECO:0000256" key="5">
    <source>
        <dbReference type="SAM" id="MobiDB-lite"/>
    </source>
</evidence>
<evidence type="ECO:0000313" key="7">
    <source>
        <dbReference type="EMBL" id="MEY9316618.1"/>
    </source>
</evidence>
<evidence type="ECO:0000313" key="8">
    <source>
        <dbReference type="Proteomes" id="UP001565471"/>
    </source>
</evidence>
<dbReference type="PANTHER" id="PTHR11601:SF34">
    <property type="entry name" value="CYSTEINE DESULFURASE"/>
    <property type="match status" value="1"/>
</dbReference>
<dbReference type="InterPro" id="IPR015422">
    <property type="entry name" value="PyrdxlP-dep_Trfase_small"/>
</dbReference>
<organism evidence="7 8">
    <name type="scientific">Bradyrhizobium elkanii</name>
    <dbReference type="NCBI Taxonomy" id="29448"/>
    <lineage>
        <taxon>Bacteria</taxon>
        <taxon>Pseudomonadati</taxon>
        <taxon>Pseudomonadota</taxon>
        <taxon>Alphaproteobacteria</taxon>
        <taxon>Hyphomicrobiales</taxon>
        <taxon>Nitrobacteraceae</taxon>
        <taxon>Bradyrhizobium</taxon>
    </lineage>
</organism>
<dbReference type="Gene3D" id="1.10.260.50">
    <property type="match status" value="1"/>
</dbReference>
<dbReference type="Proteomes" id="UP001565471">
    <property type="component" value="Unassembled WGS sequence"/>
</dbReference>
<dbReference type="EMBL" id="JBGBZA010000002">
    <property type="protein sequence ID" value="MEY9316618.1"/>
    <property type="molecule type" value="Genomic_DNA"/>
</dbReference>
<dbReference type="SUPFAM" id="SSF53383">
    <property type="entry name" value="PLP-dependent transferases"/>
    <property type="match status" value="1"/>
</dbReference>
<keyword evidence="8" id="KW-1185">Reference proteome</keyword>
<protein>
    <submittedName>
        <fullName evidence="7">Cysteine desulfurase</fullName>
        <ecNumber evidence="7">2.8.1.7</ecNumber>
    </submittedName>
</protein>
<dbReference type="InterPro" id="IPR015421">
    <property type="entry name" value="PyrdxlP-dep_Trfase_major"/>
</dbReference>
<dbReference type="Pfam" id="PF00266">
    <property type="entry name" value="Aminotran_5"/>
    <property type="match status" value="1"/>
</dbReference>
<keyword evidence="3" id="KW-0663">Pyridoxal phosphate</keyword>
<evidence type="ECO:0000256" key="2">
    <source>
        <dbReference type="ARBA" id="ARBA00006490"/>
    </source>
</evidence>
<dbReference type="Gene3D" id="3.90.1150.10">
    <property type="entry name" value="Aspartate Aminotransferase, domain 1"/>
    <property type="match status" value="1"/>
</dbReference>
<comment type="catalytic activity">
    <reaction evidence="4">
        <text>(sulfur carrier)-H + L-cysteine = (sulfur carrier)-SH + L-alanine</text>
        <dbReference type="Rhea" id="RHEA:43892"/>
        <dbReference type="Rhea" id="RHEA-COMP:14737"/>
        <dbReference type="Rhea" id="RHEA-COMP:14739"/>
        <dbReference type="ChEBI" id="CHEBI:29917"/>
        <dbReference type="ChEBI" id="CHEBI:35235"/>
        <dbReference type="ChEBI" id="CHEBI:57972"/>
        <dbReference type="ChEBI" id="CHEBI:64428"/>
        <dbReference type="EC" id="2.8.1.7"/>
    </reaction>
</comment>
<comment type="cofactor">
    <cofactor evidence="1">
        <name>pyridoxal 5'-phosphate</name>
        <dbReference type="ChEBI" id="CHEBI:597326"/>
    </cofactor>
</comment>
<name>A0ABV4EZM2_BRAEL</name>
<proteinExistence type="inferred from homology"/>
<dbReference type="GO" id="GO:0031071">
    <property type="term" value="F:cysteine desulfurase activity"/>
    <property type="evidence" value="ECO:0007669"/>
    <property type="project" value="UniProtKB-EC"/>
</dbReference>
<feature type="region of interest" description="Disordered" evidence="5">
    <location>
        <begin position="56"/>
        <end position="78"/>
    </location>
</feature>
<accession>A0ABV4EZM2</accession>
<dbReference type="InterPro" id="IPR015424">
    <property type="entry name" value="PyrdxlP-dep_Trfase"/>
</dbReference>
<evidence type="ECO:0000256" key="4">
    <source>
        <dbReference type="ARBA" id="ARBA00050776"/>
    </source>
</evidence>
<dbReference type="Gene3D" id="3.40.640.10">
    <property type="entry name" value="Type I PLP-dependent aspartate aminotransferase-like (Major domain)"/>
    <property type="match status" value="1"/>
</dbReference>
<comment type="similarity">
    <text evidence="2">Belongs to the class-V pyridoxal-phosphate-dependent aminotransferase family. NifS/IscS subfamily.</text>
</comment>
<gene>
    <name evidence="7" type="ORF">ABIF29_003417</name>
</gene>
<keyword evidence="7" id="KW-0808">Transferase</keyword>
<evidence type="ECO:0000259" key="6">
    <source>
        <dbReference type="Pfam" id="PF00266"/>
    </source>
</evidence>
<sequence length="490" mass="50532">MTQGAKIKEIVPLGGRESASRCARCRRGGGDPDRHAGLFRRLPEVSVRHNAIARKGTANAVSGGSAAPAAREKSPVPGTSDLVSVVNCRYVAVKAATTVVAADSSMADRVYLDWNATTPLRQEAKAAIAAAWELIGNPSSVHSEGRRARRLVEDARNAVARAVGGRPQDVVFLSGGTEANALALTPGLRRAAGAPVQRLLVSAIEHASVLAGGRFATEATAAIHVTRAGVIDLNHLRALLADGPPALVSVMLANNETGAIQPVADVAAIVHAAGGLLHVDAIQAFGKIPFDLASTQADLVTLSAHKIGGPKGAGALVLAEGVEGLVAFLRGGGQELGRRAGTENIAGIAGFGAAAKAAMAVLKADAARVRGLRDRLEHGLRQTPDVLVFSDDVKRLPNTVLFTAPGMKAETAVIGFDLGGIAVSSGSACSSGKVQPSHVLEAMGYRSEVSQGAVRLSLGWSTTETDVDLTLKAWRKLADTLVKGERRNTA</sequence>
<comment type="caution">
    <text evidence="7">The sequence shown here is derived from an EMBL/GenBank/DDBJ whole genome shotgun (WGS) entry which is preliminary data.</text>
</comment>
<feature type="domain" description="Aminotransferase class V" evidence="6">
    <location>
        <begin position="110"/>
        <end position="468"/>
    </location>
</feature>
<reference evidence="7 8" key="1">
    <citation type="submission" date="2024-07" db="EMBL/GenBank/DDBJ databases">
        <title>Genomic Encyclopedia of Type Strains, Phase V (KMG-V): Genome sequencing to study the core and pangenomes of soil and plant-associated prokaryotes.</title>
        <authorList>
            <person name="Whitman W."/>
        </authorList>
    </citation>
    <scope>NUCLEOTIDE SEQUENCE [LARGE SCALE GENOMIC DNA]</scope>
    <source>
        <strain evidence="7 8">USDA 415</strain>
    </source>
</reference>
<evidence type="ECO:0000256" key="3">
    <source>
        <dbReference type="ARBA" id="ARBA00022898"/>
    </source>
</evidence>
<dbReference type="PANTHER" id="PTHR11601">
    <property type="entry name" value="CYSTEINE DESULFURYLASE FAMILY MEMBER"/>
    <property type="match status" value="1"/>
</dbReference>
<evidence type="ECO:0000256" key="1">
    <source>
        <dbReference type="ARBA" id="ARBA00001933"/>
    </source>
</evidence>
<dbReference type="InterPro" id="IPR000192">
    <property type="entry name" value="Aminotrans_V_dom"/>
</dbReference>